<feature type="domain" description="S1 motif" evidence="5">
    <location>
        <begin position="295"/>
        <end position="365"/>
    </location>
</feature>
<dbReference type="InterPro" id="IPR003029">
    <property type="entry name" value="S1_domain"/>
</dbReference>
<dbReference type="AlphaFoldDB" id="A0A7C4AR93"/>
<feature type="domain" description="S1 motif" evidence="5">
    <location>
        <begin position="381"/>
        <end position="450"/>
    </location>
</feature>
<keyword evidence="3" id="KW-0687">Ribonucleoprotein</keyword>
<keyword evidence="2" id="KW-0689">Ribosomal protein</keyword>
<protein>
    <submittedName>
        <fullName evidence="6">S1 RNA-binding domain-containing protein</fullName>
    </submittedName>
</protein>
<evidence type="ECO:0000313" key="6">
    <source>
        <dbReference type="EMBL" id="HGH60427.1"/>
    </source>
</evidence>
<dbReference type="InterPro" id="IPR035104">
    <property type="entry name" value="Ribosomal_protein_S1-like"/>
</dbReference>
<evidence type="ECO:0000256" key="4">
    <source>
        <dbReference type="SAM" id="MobiDB-lite"/>
    </source>
</evidence>
<comment type="similarity">
    <text evidence="1">Belongs to the bacterial ribosomal protein bS1 family.</text>
</comment>
<dbReference type="Gene3D" id="2.40.50.140">
    <property type="entry name" value="Nucleic acid-binding proteins"/>
    <property type="match status" value="4"/>
</dbReference>
<dbReference type="GO" id="GO:1990904">
    <property type="term" value="C:ribonucleoprotein complex"/>
    <property type="evidence" value="ECO:0007669"/>
    <property type="project" value="UniProtKB-KW"/>
</dbReference>
<organism evidence="6">
    <name type="scientific">Desulfomonile tiedjei</name>
    <dbReference type="NCBI Taxonomy" id="2358"/>
    <lineage>
        <taxon>Bacteria</taxon>
        <taxon>Pseudomonadati</taxon>
        <taxon>Thermodesulfobacteriota</taxon>
        <taxon>Desulfomonilia</taxon>
        <taxon>Desulfomonilales</taxon>
        <taxon>Desulfomonilaceae</taxon>
        <taxon>Desulfomonile</taxon>
    </lineage>
</organism>
<dbReference type="GO" id="GO:0006412">
    <property type="term" value="P:translation"/>
    <property type="evidence" value="ECO:0007669"/>
    <property type="project" value="TreeGrafter"/>
</dbReference>
<dbReference type="SUPFAM" id="SSF50249">
    <property type="entry name" value="Nucleic acid-binding proteins"/>
    <property type="match status" value="5"/>
</dbReference>
<dbReference type="CDD" id="cd04465">
    <property type="entry name" value="S1_RPS1_repeat_ec2_hs2"/>
    <property type="match status" value="1"/>
</dbReference>
<evidence type="ECO:0000256" key="1">
    <source>
        <dbReference type="ARBA" id="ARBA00006767"/>
    </source>
</evidence>
<dbReference type="GO" id="GO:0005840">
    <property type="term" value="C:ribosome"/>
    <property type="evidence" value="ECO:0007669"/>
    <property type="project" value="UniProtKB-KW"/>
</dbReference>
<dbReference type="InterPro" id="IPR012340">
    <property type="entry name" value="NA-bd_OB-fold"/>
</dbReference>
<dbReference type="PROSITE" id="PS50126">
    <property type="entry name" value="S1"/>
    <property type="match status" value="4"/>
</dbReference>
<gene>
    <name evidence="6" type="ORF">ENV54_03910</name>
</gene>
<proteinExistence type="inferred from homology"/>
<dbReference type="Pfam" id="PF00575">
    <property type="entry name" value="S1"/>
    <property type="match status" value="3"/>
</dbReference>
<dbReference type="GO" id="GO:0003729">
    <property type="term" value="F:mRNA binding"/>
    <property type="evidence" value="ECO:0007669"/>
    <property type="project" value="TreeGrafter"/>
</dbReference>
<name>A0A7C4AR93_9BACT</name>
<reference evidence="6" key="1">
    <citation type="journal article" date="2020" name="mSystems">
        <title>Genome- and Community-Level Interaction Insights into Carbon Utilization and Element Cycling Functions of Hydrothermarchaeota in Hydrothermal Sediment.</title>
        <authorList>
            <person name="Zhou Z."/>
            <person name="Liu Y."/>
            <person name="Xu W."/>
            <person name="Pan J."/>
            <person name="Luo Z.H."/>
            <person name="Li M."/>
        </authorList>
    </citation>
    <scope>NUCLEOTIDE SEQUENCE [LARGE SCALE GENOMIC DNA]</scope>
    <source>
        <strain evidence="6">SpSt-769</strain>
    </source>
</reference>
<evidence type="ECO:0000256" key="3">
    <source>
        <dbReference type="ARBA" id="ARBA00023274"/>
    </source>
</evidence>
<feature type="domain" description="S1 motif" evidence="5">
    <location>
        <begin position="42"/>
        <end position="106"/>
    </location>
</feature>
<feature type="region of interest" description="Disordered" evidence="4">
    <location>
        <begin position="1"/>
        <end position="21"/>
    </location>
</feature>
<dbReference type="PANTHER" id="PTHR10724">
    <property type="entry name" value="30S RIBOSOMAL PROTEIN S1"/>
    <property type="match status" value="1"/>
</dbReference>
<evidence type="ECO:0000259" key="5">
    <source>
        <dbReference type="PROSITE" id="PS50126"/>
    </source>
</evidence>
<sequence>MSFRKNGQDTNDSPQHGEDAGEDFASLFESGQYDREAFVQRDTKVEGSVVSIGEDWIFVDIGAKTEACIAREELVDEQGGLTVKIGDTLSGYVVSNRDGEIVLSQKMTAAASEDAMRSAYRSGLPVEGLVVGERKGGYTVSVFGKQAFCPFSQIDLPPIADSSEYVNRKYLFRIAQYAEGGRNIVLSRRALLEEERQRKVASLKESLQVGDIVEGVVTRTAQFGAFVDLGGIDGLAPISEVAWDRVSSVSEVVSPGDTVRVKIIELDWPNKRISLSIKQALEDPWDSVPKSYEEEKIFEGVVTRLMNFGAFVQLEPGVEGLIHISNLGVGRRINHPREVISEGERVQVRILSIDPQARRISLELVPSGIADGSETSEIHEGDILVGVVEGIKEYGVFVGLPGGRSGLLHFSEVSSQRRGDPRSWFTVGQQIQVQALRVEEGTGRISLSMKSLERREEEANLHEFSAHQTGKSSFGTLGDLLAEKFSKQ</sequence>
<dbReference type="PANTHER" id="PTHR10724:SF7">
    <property type="entry name" value="SMALL RIBOSOMAL SUBUNIT PROTEIN BS1C"/>
    <property type="match status" value="1"/>
</dbReference>
<dbReference type="InterPro" id="IPR050437">
    <property type="entry name" value="Ribos_protein_bS1-like"/>
</dbReference>
<feature type="domain" description="S1 motif" evidence="5">
    <location>
        <begin position="210"/>
        <end position="278"/>
    </location>
</feature>
<comment type="caution">
    <text evidence="6">The sequence shown here is derived from an EMBL/GenBank/DDBJ whole genome shotgun (WGS) entry which is preliminary data.</text>
</comment>
<dbReference type="EMBL" id="DTGT01000121">
    <property type="protein sequence ID" value="HGH60427.1"/>
    <property type="molecule type" value="Genomic_DNA"/>
</dbReference>
<dbReference type="GO" id="GO:0003735">
    <property type="term" value="F:structural constituent of ribosome"/>
    <property type="evidence" value="ECO:0007669"/>
    <property type="project" value="TreeGrafter"/>
</dbReference>
<accession>A0A7C4AR93</accession>
<dbReference type="PRINTS" id="PR00681">
    <property type="entry name" value="RIBOSOMALS1"/>
</dbReference>
<dbReference type="SMART" id="SM00316">
    <property type="entry name" value="S1"/>
    <property type="match status" value="5"/>
</dbReference>
<evidence type="ECO:0000256" key="2">
    <source>
        <dbReference type="ARBA" id="ARBA00022980"/>
    </source>
</evidence>